<dbReference type="InterPro" id="IPR029058">
    <property type="entry name" value="AB_hydrolase_fold"/>
</dbReference>
<proteinExistence type="predicted"/>
<dbReference type="Proteomes" id="UP001175261">
    <property type="component" value="Unassembled WGS sequence"/>
</dbReference>
<name>A0AA39L9H5_SARSR</name>
<dbReference type="EMBL" id="JAPDFR010000002">
    <property type="protein sequence ID" value="KAK0388895.1"/>
    <property type="molecule type" value="Genomic_DNA"/>
</dbReference>
<dbReference type="InterPro" id="IPR013094">
    <property type="entry name" value="AB_hydrolase_3"/>
</dbReference>
<evidence type="ECO:0000259" key="2">
    <source>
        <dbReference type="Pfam" id="PF07859"/>
    </source>
</evidence>
<keyword evidence="1" id="KW-0378">Hydrolase</keyword>
<dbReference type="Gene3D" id="3.40.50.1820">
    <property type="entry name" value="alpha/beta hydrolase"/>
    <property type="match status" value="1"/>
</dbReference>
<protein>
    <recommendedName>
        <fullName evidence="2">Alpha/beta hydrolase fold-3 domain-containing protein</fullName>
    </recommendedName>
</protein>
<comment type="caution">
    <text evidence="3">The sequence shown here is derived from an EMBL/GenBank/DDBJ whole genome shotgun (WGS) entry which is preliminary data.</text>
</comment>
<organism evidence="3 4">
    <name type="scientific">Sarocladium strictum</name>
    <name type="common">Black bundle disease fungus</name>
    <name type="synonym">Acremonium strictum</name>
    <dbReference type="NCBI Taxonomy" id="5046"/>
    <lineage>
        <taxon>Eukaryota</taxon>
        <taxon>Fungi</taxon>
        <taxon>Dikarya</taxon>
        <taxon>Ascomycota</taxon>
        <taxon>Pezizomycotina</taxon>
        <taxon>Sordariomycetes</taxon>
        <taxon>Hypocreomycetidae</taxon>
        <taxon>Hypocreales</taxon>
        <taxon>Sarocladiaceae</taxon>
        <taxon>Sarocladium</taxon>
    </lineage>
</organism>
<sequence length="386" mass="42200">MASHNTAPLVKPSLPWTQGLAFGLKVRAIQTAAATTELLGLHSRSPETEPDLVKTYSVRNHLPVRVFFPSSYDRSSAKPLPTLFTIHGGGFCIGSTPDDDAWNRAFADKHSILVVALNYGKAPGAPFPTGLDDLTSLYLAALEDDSLPIDKAGEGRIATCGFSAGGNLSLSLCQRLFQRREQGVQPASCCPRAAVSVYGALDLSRAPEAKVATRQFKPDALSPPRNSSNDFLLGMAPMFDWCYLPEGQDLTDPLLSPGPYANRKHLPPHVFIIASELDMLANDSRECAYRLASPEGKVPQLPAKCGRPEPGRHGELELNDERFHWQRTQGDGSVRWLLVPDVLHAFDSLPMRNRLGGEETMDDADLKTRAYRDILGDWLIGTVWAT</sequence>
<dbReference type="SUPFAM" id="SSF53474">
    <property type="entry name" value="alpha/beta-Hydrolases"/>
    <property type="match status" value="1"/>
</dbReference>
<evidence type="ECO:0000313" key="3">
    <source>
        <dbReference type="EMBL" id="KAK0388895.1"/>
    </source>
</evidence>
<dbReference type="InterPro" id="IPR050300">
    <property type="entry name" value="GDXG_lipolytic_enzyme"/>
</dbReference>
<reference evidence="3" key="1">
    <citation type="submission" date="2022-10" db="EMBL/GenBank/DDBJ databases">
        <title>Determination and structural analysis of whole genome sequence of Sarocladium strictum F4-1.</title>
        <authorList>
            <person name="Hu L."/>
            <person name="Jiang Y."/>
        </authorList>
    </citation>
    <scope>NUCLEOTIDE SEQUENCE</scope>
    <source>
        <strain evidence="3">F4-1</strain>
    </source>
</reference>
<feature type="domain" description="Alpha/beta hydrolase fold-3" evidence="2">
    <location>
        <begin position="84"/>
        <end position="296"/>
    </location>
</feature>
<dbReference type="GO" id="GO:0016787">
    <property type="term" value="F:hydrolase activity"/>
    <property type="evidence" value="ECO:0007669"/>
    <property type="project" value="UniProtKB-KW"/>
</dbReference>
<dbReference type="PANTHER" id="PTHR48081:SF8">
    <property type="entry name" value="ALPHA_BETA HYDROLASE FOLD-3 DOMAIN-CONTAINING PROTEIN-RELATED"/>
    <property type="match status" value="1"/>
</dbReference>
<evidence type="ECO:0000313" key="4">
    <source>
        <dbReference type="Proteomes" id="UP001175261"/>
    </source>
</evidence>
<dbReference type="AlphaFoldDB" id="A0AA39L9H5"/>
<accession>A0AA39L9H5</accession>
<dbReference type="Pfam" id="PF07859">
    <property type="entry name" value="Abhydrolase_3"/>
    <property type="match status" value="1"/>
</dbReference>
<dbReference type="PANTHER" id="PTHR48081">
    <property type="entry name" value="AB HYDROLASE SUPERFAMILY PROTEIN C4A8.06C"/>
    <property type="match status" value="1"/>
</dbReference>
<evidence type="ECO:0000256" key="1">
    <source>
        <dbReference type="ARBA" id="ARBA00022801"/>
    </source>
</evidence>
<keyword evidence="4" id="KW-1185">Reference proteome</keyword>
<gene>
    <name evidence="3" type="ORF">NLU13_2472</name>
</gene>